<evidence type="ECO:0000313" key="2">
    <source>
        <dbReference type="Proteomes" id="UP000004105"/>
    </source>
</evidence>
<dbReference type="EMBL" id="AFAY01000044">
    <property type="protein sequence ID" value="EGF10206.1"/>
    <property type="molecule type" value="Genomic_DNA"/>
</dbReference>
<dbReference type="AlphaFoldDB" id="F2BEC5"/>
<dbReference type="HOGENOM" id="CLU_1072938_0_0_4"/>
<name>F2BEC5_9NEIS</name>
<protein>
    <submittedName>
        <fullName evidence="1">Uncharacterized protein</fullName>
    </submittedName>
</protein>
<comment type="caution">
    <text evidence="1">The sequence shown here is derived from an EMBL/GenBank/DDBJ whole genome shotgun (WGS) entry which is preliminary data.</text>
</comment>
<keyword evidence="2" id="KW-1185">Reference proteome</keyword>
<dbReference type="Proteomes" id="UP000004105">
    <property type="component" value="Unassembled WGS sequence"/>
</dbReference>
<gene>
    <name evidence="1" type="ORF">HMPREF9123_2081</name>
</gene>
<sequence>MGLGWAFRKTGGAVSTAPGFFFDAFAVVGRFFVEGGTLPAGVFGLDIDGAAVGVFGGDFADVGIKLRFAVPCAAAFAAAEEGRVFVFDEAYPAGAVGSGAADLEVGGNGLYGLVFRKYGRAVFGCAEAVLSDGLLPLAAVGGNGCGGGDLVCFEDGQIQVAVCLEFHYKRRFGAVEDFDNRADAAGGQGLAGYVGDVFQRADGVEQAVGGGHGGFGGGTGGAMYPVCGKKANRCKGRLKRAGHPPASAWGCLRKGAEAV</sequence>
<accession>F2BEC5</accession>
<evidence type="ECO:0000313" key="1">
    <source>
        <dbReference type="EMBL" id="EGF10206.1"/>
    </source>
</evidence>
<reference evidence="1 2" key="1">
    <citation type="submission" date="2011-02" db="EMBL/GenBank/DDBJ databases">
        <authorList>
            <person name="Muzny D."/>
            <person name="Qin X."/>
            <person name="Deng J."/>
            <person name="Jiang H."/>
            <person name="Liu Y."/>
            <person name="Qu J."/>
            <person name="Song X.-Z."/>
            <person name="Zhang L."/>
            <person name="Thornton R."/>
            <person name="Coyle M."/>
            <person name="Francisco L."/>
            <person name="Jackson L."/>
            <person name="Javaid M."/>
            <person name="Korchina V."/>
            <person name="Kovar C."/>
            <person name="Mata R."/>
            <person name="Mathew T."/>
            <person name="Ngo R."/>
            <person name="Nguyen L."/>
            <person name="Nguyen N."/>
            <person name="Okwuonu G."/>
            <person name="Ongeri F."/>
            <person name="Pham C."/>
            <person name="Simmons D."/>
            <person name="Wilczek-Boney K."/>
            <person name="Hale W."/>
            <person name="Jakkamsetti A."/>
            <person name="Pham P."/>
            <person name="Ruth R."/>
            <person name="San Lucas F."/>
            <person name="Warren J."/>
            <person name="Zhang J."/>
            <person name="Zhao Z."/>
            <person name="Zhou C."/>
            <person name="Zhu D."/>
            <person name="Lee S."/>
            <person name="Bess C."/>
            <person name="Blankenburg K."/>
            <person name="Forbes L."/>
            <person name="Fu Q."/>
            <person name="Gubbala S."/>
            <person name="Hirani K."/>
            <person name="Jayaseelan J.C."/>
            <person name="Lara F."/>
            <person name="Munidasa M."/>
            <person name="Palculict T."/>
            <person name="Patil S."/>
            <person name="Pu L.-L."/>
            <person name="Saada N."/>
            <person name="Tang L."/>
            <person name="Weissenberger G."/>
            <person name="Zhu Y."/>
            <person name="Hemphill L."/>
            <person name="Shang Y."/>
            <person name="Youmans B."/>
            <person name="Ayvaz T."/>
            <person name="Ross M."/>
            <person name="Santibanez J."/>
            <person name="Aqrawi P."/>
            <person name="Gross S."/>
            <person name="Joshi V."/>
            <person name="Fowler G."/>
            <person name="Nazareth L."/>
            <person name="Reid J."/>
            <person name="Worley K."/>
            <person name="Petrosino J."/>
            <person name="Highlander S."/>
            <person name="Gibbs R."/>
        </authorList>
    </citation>
    <scope>NUCLEOTIDE SEQUENCE [LARGE SCALE GENOMIC DNA]</scope>
    <source>
        <strain evidence="1 2">ATCC BAA-1200</strain>
    </source>
</reference>
<proteinExistence type="predicted"/>
<organism evidence="1 2">
    <name type="scientific">Neisseria bacilliformis ATCC BAA-1200</name>
    <dbReference type="NCBI Taxonomy" id="888742"/>
    <lineage>
        <taxon>Bacteria</taxon>
        <taxon>Pseudomonadati</taxon>
        <taxon>Pseudomonadota</taxon>
        <taxon>Betaproteobacteria</taxon>
        <taxon>Neisseriales</taxon>
        <taxon>Neisseriaceae</taxon>
        <taxon>Neisseria</taxon>
    </lineage>
</organism>